<feature type="compositionally biased region" description="Polar residues" evidence="8">
    <location>
        <begin position="372"/>
        <end position="387"/>
    </location>
</feature>
<evidence type="ECO:0000256" key="4">
    <source>
        <dbReference type="ARBA" id="ARBA00022771"/>
    </source>
</evidence>
<comment type="subcellular location">
    <subcellularLocation>
        <location evidence="1">Nucleus</location>
    </subcellularLocation>
</comment>
<organism evidence="10 11">
    <name type="scientific">Cladorrhinum samala</name>
    <dbReference type="NCBI Taxonomy" id="585594"/>
    <lineage>
        <taxon>Eukaryota</taxon>
        <taxon>Fungi</taxon>
        <taxon>Dikarya</taxon>
        <taxon>Ascomycota</taxon>
        <taxon>Pezizomycotina</taxon>
        <taxon>Sordariomycetes</taxon>
        <taxon>Sordariomycetidae</taxon>
        <taxon>Sordariales</taxon>
        <taxon>Podosporaceae</taxon>
        <taxon>Cladorrhinum</taxon>
    </lineage>
</organism>
<gene>
    <name evidence="10" type="ORF">QBC42DRAFT_15855</name>
</gene>
<accession>A0AAV9HDN0</accession>
<keyword evidence="4 7" id="KW-0863">Zinc-finger</keyword>
<protein>
    <recommendedName>
        <fullName evidence="9">C2H2-type domain-containing protein</fullName>
    </recommendedName>
</protein>
<evidence type="ECO:0000256" key="8">
    <source>
        <dbReference type="SAM" id="MobiDB-lite"/>
    </source>
</evidence>
<dbReference type="GO" id="GO:0008270">
    <property type="term" value="F:zinc ion binding"/>
    <property type="evidence" value="ECO:0007669"/>
    <property type="project" value="UniProtKB-KW"/>
</dbReference>
<keyword evidence="3" id="KW-0677">Repeat</keyword>
<dbReference type="InterPro" id="IPR013087">
    <property type="entry name" value="Znf_C2H2_type"/>
</dbReference>
<dbReference type="PANTHER" id="PTHR40626">
    <property type="entry name" value="MIP31509P"/>
    <property type="match status" value="1"/>
</dbReference>
<dbReference type="PANTHER" id="PTHR40626:SF12">
    <property type="entry name" value="RFEC"/>
    <property type="match status" value="1"/>
</dbReference>
<evidence type="ECO:0000256" key="2">
    <source>
        <dbReference type="ARBA" id="ARBA00022723"/>
    </source>
</evidence>
<feature type="compositionally biased region" description="Basic and acidic residues" evidence="8">
    <location>
        <begin position="361"/>
        <end position="371"/>
    </location>
</feature>
<reference evidence="10" key="2">
    <citation type="submission" date="2023-06" db="EMBL/GenBank/DDBJ databases">
        <authorList>
            <consortium name="Lawrence Berkeley National Laboratory"/>
            <person name="Mondo S.J."/>
            <person name="Hensen N."/>
            <person name="Bonometti L."/>
            <person name="Westerberg I."/>
            <person name="Brannstrom I.O."/>
            <person name="Guillou S."/>
            <person name="Cros-Aarteil S."/>
            <person name="Calhoun S."/>
            <person name="Haridas S."/>
            <person name="Kuo A."/>
            <person name="Pangilinan J."/>
            <person name="Riley R."/>
            <person name="Labutti K."/>
            <person name="Andreopoulos B."/>
            <person name="Lipzen A."/>
            <person name="Chen C."/>
            <person name="Yanf M."/>
            <person name="Daum C."/>
            <person name="Ng V."/>
            <person name="Clum A."/>
            <person name="Steindorff A."/>
            <person name="Ohm R."/>
            <person name="Martin F."/>
            <person name="Silar P."/>
            <person name="Natvig D."/>
            <person name="Lalanne C."/>
            <person name="Gautier V."/>
            <person name="Ament-Velasquez S.L."/>
            <person name="Kruys A."/>
            <person name="Hutchinson M.I."/>
            <person name="Powell A.J."/>
            <person name="Barry K."/>
            <person name="Miller A.N."/>
            <person name="Grigoriev I.V."/>
            <person name="Debuchy R."/>
            <person name="Gladieux P."/>
            <person name="Thoren M.H."/>
            <person name="Johannesson H."/>
        </authorList>
    </citation>
    <scope>NUCLEOTIDE SEQUENCE</scope>
    <source>
        <strain evidence="10">PSN324</strain>
    </source>
</reference>
<dbReference type="Gene3D" id="3.30.160.60">
    <property type="entry name" value="Classic Zinc Finger"/>
    <property type="match status" value="2"/>
</dbReference>
<proteinExistence type="predicted"/>
<evidence type="ECO:0000259" key="9">
    <source>
        <dbReference type="PROSITE" id="PS50157"/>
    </source>
</evidence>
<dbReference type="AlphaFoldDB" id="A0AAV9HDN0"/>
<evidence type="ECO:0000256" key="3">
    <source>
        <dbReference type="ARBA" id="ARBA00022737"/>
    </source>
</evidence>
<evidence type="ECO:0000256" key="5">
    <source>
        <dbReference type="ARBA" id="ARBA00022833"/>
    </source>
</evidence>
<dbReference type="Proteomes" id="UP001321749">
    <property type="component" value="Unassembled WGS sequence"/>
</dbReference>
<feature type="compositionally biased region" description="Low complexity" evidence="8">
    <location>
        <begin position="199"/>
        <end position="211"/>
    </location>
</feature>
<feature type="region of interest" description="Disordered" evidence="8">
    <location>
        <begin position="1"/>
        <end position="226"/>
    </location>
</feature>
<dbReference type="PROSITE" id="PS50157">
    <property type="entry name" value="ZINC_FINGER_C2H2_2"/>
    <property type="match status" value="1"/>
</dbReference>
<evidence type="ECO:0000256" key="6">
    <source>
        <dbReference type="ARBA" id="ARBA00023242"/>
    </source>
</evidence>
<dbReference type="GO" id="GO:0000981">
    <property type="term" value="F:DNA-binding transcription factor activity, RNA polymerase II-specific"/>
    <property type="evidence" value="ECO:0007669"/>
    <property type="project" value="InterPro"/>
</dbReference>
<dbReference type="PROSITE" id="PS00028">
    <property type="entry name" value="ZINC_FINGER_C2H2_1"/>
    <property type="match status" value="1"/>
</dbReference>
<dbReference type="GO" id="GO:0005634">
    <property type="term" value="C:nucleus"/>
    <property type="evidence" value="ECO:0007669"/>
    <property type="project" value="UniProtKB-SubCell"/>
</dbReference>
<feature type="compositionally biased region" description="Low complexity" evidence="8">
    <location>
        <begin position="71"/>
        <end position="83"/>
    </location>
</feature>
<dbReference type="GO" id="GO:0000785">
    <property type="term" value="C:chromatin"/>
    <property type="evidence" value="ECO:0007669"/>
    <property type="project" value="TreeGrafter"/>
</dbReference>
<feature type="compositionally biased region" description="Polar residues" evidence="8">
    <location>
        <begin position="7"/>
        <end position="18"/>
    </location>
</feature>
<reference evidence="10" key="1">
    <citation type="journal article" date="2023" name="Mol. Phylogenet. Evol.">
        <title>Genome-scale phylogeny and comparative genomics of the fungal order Sordariales.</title>
        <authorList>
            <person name="Hensen N."/>
            <person name="Bonometti L."/>
            <person name="Westerberg I."/>
            <person name="Brannstrom I.O."/>
            <person name="Guillou S."/>
            <person name="Cros-Aarteil S."/>
            <person name="Calhoun S."/>
            <person name="Haridas S."/>
            <person name="Kuo A."/>
            <person name="Mondo S."/>
            <person name="Pangilinan J."/>
            <person name="Riley R."/>
            <person name="LaButti K."/>
            <person name="Andreopoulos B."/>
            <person name="Lipzen A."/>
            <person name="Chen C."/>
            <person name="Yan M."/>
            <person name="Daum C."/>
            <person name="Ng V."/>
            <person name="Clum A."/>
            <person name="Steindorff A."/>
            <person name="Ohm R.A."/>
            <person name="Martin F."/>
            <person name="Silar P."/>
            <person name="Natvig D.O."/>
            <person name="Lalanne C."/>
            <person name="Gautier V."/>
            <person name="Ament-Velasquez S.L."/>
            <person name="Kruys A."/>
            <person name="Hutchinson M.I."/>
            <person name="Powell A.J."/>
            <person name="Barry K."/>
            <person name="Miller A.N."/>
            <person name="Grigoriev I.V."/>
            <person name="Debuchy R."/>
            <person name="Gladieux P."/>
            <person name="Hiltunen Thoren M."/>
            <person name="Johannesson H."/>
        </authorList>
    </citation>
    <scope>NUCLEOTIDE SEQUENCE</scope>
    <source>
        <strain evidence="10">PSN324</strain>
    </source>
</reference>
<keyword evidence="6" id="KW-0539">Nucleus</keyword>
<evidence type="ECO:0000313" key="10">
    <source>
        <dbReference type="EMBL" id="KAK4458906.1"/>
    </source>
</evidence>
<dbReference type="InterPro" id="IPR036236">
    <property type="entry name" value="Znf_C2H2_sf"/>
</dbReference>
<dbReference type="GO" id="GO:0000978">
    <property type="term" value="F:RNA polymerase II cis-regulatory region sequence-specific DNA binding"/>
    <property type="evidence" value="ECO:0007669"/>
    <property type="project" value="InterPro"/>
</dbReference>
<comment type="caution">
    <text evidence="10">The sequence shown here is derived from an EMBL/GenBank/DDBJ whole genome shotgun (WGS) entry which is preliminary data.</text>
</comment>
<feature type="compositionally biased region" description="Polar residues" evidence="8">
    <location>
        <begin position="120"/>
        <end position="131"/>
    </location>
</feature>
<feature type="domain" description="C2H2-type" evidence="9">
    <location>
        <begin position="228"/>
        <end position="255"/>
    </location>
</feature>
<feature type="compositionally biased region" description="Polar residues" evidence="8">
    <location>
        <begin position="350"/>
        <end position="360"/>
    </location>
</feature>
<dbReference type="SUPFAM" id="SSF57667">
    <property type="entry name" value="beta-beta-alpha zinc fingers"/>
    <property type="match status" value="1"/>
</dbReference>
<evidence type="ECO:0000256" key="1">
    <source>
        <dbReference type="ARBA" id="ARBA00004123"/>
    </source>
</evidence>
<dbReference type="EMBL" id="MU865052">
    <property type="protein sequence ID" value="KAK4458906.1"/>
    <property type="molecule type" value="Genomic_DNA"/>
</dbReference>
<feature type="region of interest" description="Disordered" evidence="8">
    <location>
        <begin position="350"/>
        <end position="387"/>
    </location>
</feature>
<sequence length="449" mass="47866">MEGLPNGSANVINTSAASYPSHPAVSQHQVQHHHHHQSSGVTPQTLPPLQPSNPVMQQPPYASYPSHASRTPTAPNTPGATNNMSYPPPPQQNAGRGTGYPIMNNNPYPPQPYPGASSAMLPQTTTASSHPQPIAPAPSPGVRAPPVLRPMPASGVMSQTGMASPYGQSPLMPQNSMIPEGGDQPTHVVGSQGRRGILPSAPGRPAAPAAGTSQAKNQIPQKDADGKFPCPHCTKTYLHAKHLKRHLLRHTGDRPYMCVLCRDTFSRSDILKRHFIKCSVRRGNPTGASHLSHPQAHVKKNAAAQAKAMGGEGDANHLHNGMSNMSGEGMVHPFGLIPASDGMNNIANDQSQLSRSSSINRLDDASRDRRSMTSSVMGASTRPSSFEQTYNGGEVANINPQLANYSMPQNQNGMPMFGGSSTADWSQMFPSGSHRHLPLENAFQPNYVK</sequence>
<dbReference type="InterPro" id="IPR051059">
    <property type="entry name" value="VerF-like"/>
</dbReference>
<keyword evidence="2" id="KW-0479">Metal-binding</keyword>
<name>A0AAV9HDN0_9PEZI</name>
<evidence type="ECO:0000313" key="11">
    <source>
        <dbReference type="Proteomes" id="UP001321749"/>
    </source>
</evidence>
<keyword evidence="11" id="KW-1185">Reference proteome</keyword>
<keyword evidence="5" id="KW-0862">Zinc</keyword>
<evidence type="ECO:0000256" key="7">
    <source>
        <dbReference type="PROSITE-ProRule" id="PRU00042"/>
    </source>
</evidence>